<dbReference type="Proteomes" id="UP000026962">
    <property type="component" value="Chromosome 12"/>
</dbReference>
<evidence type="ECO:0000256" key="1">
    <source>
        <dbReference type="SAM" id="MobiDB-lite"/>
    </source>
</evidence>
<keyword evidence="3" id="KW-1185">Reference proteome</keyword>
<feature type="region of interest" description="Disordered" evidence="1">
    <location>
        <begin position="29"/>
        <end position="121"/>
    </location>
</feature>
<dbReference type="Gramene" id="OPUNC12G11610.1">
    <property type="protein sequence ID" value="OPUNC12G11610.1"/>
    <property type="gene ID" value="OPUNC12G11610"/>
</dbReference>
<reference evidence="2" key="1">
    <citation type="submission" date="2015-04" db="UniProtKB">
        <authorList>
            <consortium name="EnsemblPlants"/>
        </authorList>
    </citation>
    <scope>IDENTIFICATION</scope>
</reference>
<reference evidence="2" key="2">
    <citation type="submission" date="2018-05" db="EMBL/GenBank/DDBJ databases">
        <title>OpunRS2 (Oryza punctata Reference Sequence Version 2).</title>
        <authorList>
            <person name="Zhang J."/>
            <person name="Kudrna D."/>
            <person name="Lee S."/>
            <person name="Talag J."/>
            <person name="Welchert J."/>
            <person name="Wing R.A."/>
        </authorList>
    </citation>
    <scope>NUCLEOTIDE SEQUENCE [LARGE SCALE GENOMIC DNA]</scope>
</reference>
<accession>A0A0E0MMP2</accession>
<organism evidence="2">
    <name type="scientific">Oryza punctata</name>
    <name type="common">Red rice</name>
    <dbReference type="NCBI Taxonomy" id="4537"/>
    <lineage>
        <taxon>Eukaryota</taxon>
        <taxon>Viridiplantae</taxon>
        <taxon>Streptophyta</taxon>
        <taxon>Embryophyta</taxon>
        <taxon>Tracheophyta</taxon>
        <taxon>Spermatophyta</taxon>
        <taxon>Magnoliopsida</taxon>
        <taxon>Liliopsida</taxon>
        <taxon>Poales</taxon>
        <taxon>Poaceae</taxon>
        <taxon>BOP clade</taxon>
        <taxon>Oryzoideae</taxon>
        <taxon>Oryzeae</taxon>
        <taxon>Oryzinae</taxon>
        <taxon>Oryza</taxon>
    </lineage>
</organism>
<proteinExistence type="predicted"/>
<feature type="compositionally biased region" description="Low complexity" evidence="1">
    <location>
        <begin position="78"/>
        <end position="95"/>
    </location>
</feature>
<evidence type="ECO:0000313" key="3">
    <source>
        <dbReference type="Proteomes" id="UP000026962"/>
    </source>
</evidence>
<evidence type="ECO:0000313" key="2">
    <source>
        <dbReference type="EnsemblPlants" id="OPUNC12G11610.1"/>
    </source>
</evidence>
<protein>
    <submittedName>
        <fullName evidence="2">Uncharacterized protein</fullName>
    </submittedName>
</protein>
<dbReference type="AlphaFoldDB" id="A0A0E0MMP2"/>
<dbReference type="HOGENOM" id="CLU_2041827_0_0_1"/>
<dbReference type="EnsemblPlants" id="OPUNC12G11610.1">
    <property type="protein sequence ID" value="OPUNC12G11610.1"/>
    <property type="gene ID" value="OPUNC12G11610"/>
</dbReference>
<name>A0A0E0MMP2_ORYPU</name>
<sequence length="121" mass="13305">MRVKTFVTNKTYVVAVEPTALPGAVFAVNNQSTSGRGTMRSISDPRKRSKQAKPKDMRASTTVKMRMEGTHRWRQRQPPSNGSGGDSHPSGSDDPSLPPRSRRRRGVGSGSHLKVNLYKNS</sequence>